<feature type="domain" description="ABC-three component systems C-terminal" evidence="2">
    <location>
        <begin position="174"/>
        <end position="300"/>
    </location>
</feature>
<evidence type="ECO:0000256" key="1">
    <source>
        <dbReference type="SAM" id="MobiDB-lite"/>
    </source>
</evidence>
<dbReference type="InterPro" id="IPR046919">
    <property type="entry name" value="ABC-3C_CTD10"/>
</dbReference>
<dbReference type="Pfam" id="PF20275">
    <property type="entry name" value="CTD10"/>
    <property type="match status" value="1"/>
</dbReference>
<evidence type="ECO:0000259" key="2">
    <source>
        <dbReference type="Pfam" id="PF20275"/>
    </source>
</evidence>
<dbReference type="EMBL" id="BAAATM010000015">
    <property type="protein sequence ID" value="GAA2543553.1"/>
    <property type="molecule type" value="Genomic_DNA"/>
</dbReference>
<name>A0ABN3NWM7_9ACTN</name>
<keyword evidence="4" id="KW-1185">Reference proteome</keyword>
<comment type="caution">
    <text evidence="3">The sequence shown here is derived from an EMBL/GenBank/DDBJ whole genome shotgun (WGS) entry which is preliminary data.</text>
</comment>
<evidence type="ECO:0000313" key="4">
    <source>
        <dbReference type="Proteomes" id="UP001501095"/>
    </source>
</evidence>
<evidence type="ECO:0000313" key="3">
    <source>
        <dbReference type="EMBL" id="GAA2543553.1"/>
    </source>
</evidence>
<reference evidence="3 4" key="1">
    <citation type="journal article" date="2019" name="Int. J. Syst. Evol. Microbiol.">
        <title>The Global Catalogue of Microorganisms (GCM) 10K type strain sequencing project: providing services to taxonomists for standard genome sequencing and annotation.</title>
        <authorList>
            <consortium name="The Broad Institute Genomics Platform"/>
            <consortium name="The Broad Institute Genome Sequencing Center for Infectious Disease"/>
            <person name="Wu L."/>
            <person name="Ma J."/>
        </authorList>
    </citation>
    <scope>NUCLEOTIDE SEQUENCE [LARGE SCALE GENOMIC DNA]</scope>
    <source>
        <strain evidence="3 4">JCM 6924</strain>
    </source>
</reference>
<proteinExistence type="predicted"/>
<gene>
    <name evidence="3" type="ORF">GCM10010423_48200</name>
</gene>
<feature type="region of interest" description="Disordered" evidence="1">
    <location>
        <begin position="185"/>
        <end position="204"/>
    </location>
</feature>
<protein>
    <recommendedName>
        <fullName evidence="2">ABC-three component systems C-terminal domain-containing protein</fullName>
    </recommendedName>
</protein>
<sequence>MARMRFEQRMYAQMLFYRKLYELEENAFETFFHNLMRAAHSDYTAIRAYGNIGDRGADGMALCAGKLYACFGPRVPNIERLNRKFNSDLASALRQRPGEFDTFSFVHNDRIGLHPDLASTLRGARIAHPDIKFETLDPVGLWRIFRKLDLEDAEDILGCEIPVSDAVYGIGVDDLKPLLDHVNEHRRRDNETGPPPNPSRDKLEFSNLDEDNQEALVQGMKHSPLVRQYYDLRNFPLEEADTAQGFREEYIEIKREVSDPDLIIERLKWYVIGNRLANERQLRAMWVVLAYFFERCHVFENPPPGWTSGRQERLPV</sequence>
<dbReference type="Proteomes" id="UP001501095">
    <property type="component" value="Unassembled WGS sequence"/>
</dbReference>
<dbReference type="RefSeq" id="WP_344539805.1">
    <property type="nucleotide sequence ID" value="NZ_BAAATM010000015.1"/>
</dbReference>
<organism evidence="3 4">
    <name type="scientific">Streptomyces levis</name>
    <dbReference type="NCBI Taxonomy" id="285566"/>
    <lineage>
        <taxon>Bacteria</taxon>
        <taxon>Bacillati</taxon>
        <taxon>Actinomycetota</taxon>
        <taxon>Actinomycetes</taxon>
        <taxon>Kitasatosporales</taxon>
        <taxon>Streptomycetaceae</taxon>
        <taxon>Streptomyces</taxon>
    </lineage>
</organism>
<accession>A0ABN3NWM7</accession>